<reference evidence="6" key="2">
    <citation type="submission" date="2021-04" db="EMBL/GenBank/DDBJ databases">
        <authorList>
            <person name="Gilroy R."/>
        </authorList>
    </citation>
    <scope>NUCLEOTIDE SEQUENCE</scope>
    <source>
        <strain evidence="6">ChiSxjej3B15-572</strain>
    </source>
</reference>
<dbReference type="GO" id="GO:0009341">
    <property type="term" value="C:beta-galactosidase complex"/>
    <property type="evidence" value="ECO:0007669"/>
    <property type="project" value="InterPro"/>
</dbReference>
<dbReference type="GO" id="GO:0004565">
    <property type="term" value="F:beta-galactosidase activity"/>
    <property type="evidence" value="ECO:0007669"/>
    <property type="project" value="UniProtKB-EC"/>
</dbReference>
<name>A0A9D1VHN9_9LACO</name>
<dbReference type="GO" id="GO:0005990">
    <property type="term" value="P:lactose catabolic process"/>
    <property type="evidence" value="ECO:0007669"/>
    <property type="project" value="TreeGrafter"/>
</dbReference>
<comment type="caution">
    <text evidence="6">The sequence shown here is derived from an EMBL/GenBank/DDBJ whole genome shotgun (WGS) entry which is preliminary data.</text>
</comment>
<evidence type="ECO:0000313" key="7">
    <source>
        <dbReference type="Proteomes" id="UP000824231"/>
    </source>
</evidence>
<proteinExistence type="predicted"/>
<dbReference type="Gene3D" id="2.70.98.10">
    <property type="match status" value="1"/>
</dbReference>
<evidence type="ECO:0000256" key="4">
    <source>
        <dbReference type="ARBA" id="ARBA00023295"/>
    </source>
</evidence>
<dbReference type="EC" id="3.2.1.23" evidence="2"/>
<dbReference type="PANTHER" id="PTHR46323">
    <property type="entry name" value="BETA-GALACTOSIDASE"/>
    <property type="match status" value="1"/>
</dbReference>
<accession>A0A9D1VHN9</accession>
<evidence type="ECO:0000256" key="1">
    <source>
        <dbReference type="ARBA" id="ARBA00001412"/>
    </source>
</evidence>
<dbReference type="EMBL" id="DXFH01000013">
    <property type="protein sequence ID" value="HIX35575.1"/>
    <property type="molecule type" value="Genomic_DNA"/>
</dbReference>
<dbReference type="InterPro" id="IPR050347">
    <property type="entry name" value="Bact_Beta-galactosidase"/>
</dbReference>
<evidence type="ECO:0000313" key="6">
    <source>
        <dbReference type="EMBL" id="HIX35575.1"/>
    </source>
</evidence>
<reference evidence="6" key="1">
    <citation type="journal article" date="2021" name="PeerJ">
        <title>Extensive microbial diversity within the chicken gut microbiome revealed by metagenomics and culture.</title>
        <authorList>
            <person name="Gilroy R."/>
            <person name="Ravi A."/>
            <person name="Getino M."/>
            <person name="Pursley I."/>
            <person name="Horton D.L."/>
            <person name="Alikhan N.F."/>
            <person name="Baker D."/>
            <person name="Gharbi K."/>
            <person name="Hall N."/>
            <person name="Watson M."/>
            <person name="Adriaenssens E.M."/>
            <person name="Foster-Nyarko E."/>
            <person name="Jarju S."/>
            <person name="Secka A."/>
            <person name="Antonio M."/>
            <person name="Oren A."/>
            <person name="Chaudhuri R.R."/>
            <person name="La Ragione R."/>
            <person name="Hildebrand F."/>
            <person name="Pallen M.J."/>
        </authorList>
    </citation>
    <scope>NUCLEOTIDE SEQUENCE</scope>
    <source>
        <strain evidence="6">ChiSxjej3B15-572</strain>
    </source>
</reference>
<dbReference type="AlphaFoldDB" id="A0A9D1VHN9"/>
<evidence type="ECO:0000259" key="5">
    <source>
        <dbReference type="SMART" id="SM01038"/>
    </source>
</evidence>
<keyword evidence="3" id="KW-0378">Hydrolase</keyword>
<evidence type="ECO:0000256" key="3">
    <source>
        <dbReference type="ARBA" id="ARBA00022801"/>
    </source>
</evidence>
<evidence type="ECO:0000256" key="2">
    <source>
        <dbReference type="ARBA" id="ARBA00012756"/>
    </source>
</evidence>
<dbReference type="InterPro" id="IPR004199">
    <property type="entry name" value="B-gal_small/dom_5"/>
</dbReference>
<dbReference type="SUPFAM" id="SSF74650">
    <property type="entry name" value="Galactose mutarotase-like"/>
    <property type="match status" value="1"/>
</dbReference>
<dbReference type="SMART" id="SM01038">
    <property type="entry name" value="Bgal_small_N"/>
    <property type="match status" value="1"/>
</dbReference>
<dbReference type="Proteomes" id="UP000824231">
    <property type="component" value="Unassembled WGS sequence"/>
</dbReference>
<comment type="catalytic activity">
    <reaction evidence="1">
        <text>Hydrolysis of terminal non-reducing beta-D-galactose residues in beta-D-galactosides.</text>
        <dbReference type="EC" id="3.2.1.23"/>
    </reaction>
</comment>
<sequence>MDSADTMRIIYGDGTLGLTGAHFHYQFSYETGSLESLQVDGKEWLYRPIYPTYWRATTDNDRGNGFSYRSAQWLGADQFPKVIDTDLEIDGKHIDQLPTAPYNNHHTNHETVREVAFTFSYQTATTPATQTIVKYTVTVDGQIKVQAYFAGRKGLPELPVFGLRLITPTVADGFAYDGLSGETYPDRMAGGISGHYEVQGTPLTPYLVPQEMGIHMQTKLLTTTRSTTLNNADKDEKPFYLSLLADEQPFNFILWPYTSEELENATHIEELPPLRRSVLVIAGAVRGVGGIDS</sequence>
<dbReference type="InterPro" id="IPR014718">
    <property type="entry name" value="GH-type_carb-bd"/>
</dbReference>
<organism evidence="6 7">
    <name type="scientific">Candidatus Limosilactobacillus merdigallinarum</name>
    <dbReference type="NCBI Taxonomy" id="2838652"/>
    <lineage>
        <taxon>Bacteria</taxon>
        <taxon>Bacillati</taxon>
        <taxon>Bacillota</taxon>
        <taxon>Bacilli</taxon>
        <taxon>Lactobacillales</taxon>
        <taxon>Lactobacillaceae</taxon>
        <taxon>Limosilactobacillus</taxon>
    </lineage>
</organism>
<dbReference type="Pfam" id="PF02929">
    <property type="entry name" value="Bgal_small_N"/>
    <property type="match status" value="1"/>
</dbReference>
<dbReference type="PANTHER" id="PTHR46323:SF2">
    <property type="entry name" value="BETA-GALACTOSIDASE"/>
    <property type="match status" value="1"/>
</dbReference>
<gene>
    <name evidence="6" type="ORF">H9856_04130</name>
</gene>
<dbReference type="GO" id="GO:0030246">
    <property type="term" value="F:carbohydrate binding"/>
    <property type="evidence" value="ECO:0007669"/>
    <property type="project" value="InterPro"/>
</dbReference>
<feature type="domain" description="Beta galactosidase small chain/" evidence="5">
    <location>
        <begin position="17"/>
        <end position="293"/>
    </location>
</feature>
<keyword evidence="4" id="KW-0326">Glycosidase</keyword>
<protein>
    <recommendedName>
        <fullName evidence="2">beta-galactosidase</fullName>
        <ecNumber evidence="2">3.2.1.23</ecNumber>
    </recommendedName>
</protein>
<dbReference type="InterPro" id="IPR011013">
    <property type="entry name" value="Gal_mutarotase_sf_dom"/>
</dbReference>